<feature type="region of interest" description="Disordered" evidence="7">
    <location>
        <begin position="140"/>
        <end position="178"/>
    </location>
</feature>
<keyword evidence="2" id="KW-0805">Transcription regulation</keyword>
<dbReference type="Proteomes" id="UP000288805">
    <property type="component" value="Unassembled WGS sequence"/>
</dbReference>
<evidence type="ECO:0000256" key="3">
    <source>
        <dbReference type="ARBA" id="ARBA00023125"/>
    </source>
</evidence>
<evidence type="ECO:0000256" key="1">
    <source>
        <dbReference type="ARBA" id="ARBA00004123"/>
    </source>
</evidence>
<evidence type="ECO:0000259" key="8">
    <source>
        <dbReference type="PROSITE" id="PS50217"/>
    </source>
</evidence>
<dbReference type="InterPro" id="IPR004827">
    <property type="entry name" value="bZIP"/>
</dbReference>
<dbReference type="InterPro" id="IPR044168">
    <property type="entry name" value="RISBZ3/4/5"/>
</dbReference>
<evidence type="ECO:0000313" key="9">
    <source>
        <dbReference type="EMBL" id="RVW17290.1"/>
    </source>
</evidence>
<feature type="compositionally biased region" description="Polar residues" evidence="7">
    <location>
        <begin position="140"/>
        <end position="156"/>
    </location>
</feature>
<protein>
    <submittedName>
        <fullName evidence="9">Basic leucine zipper 9</fullName>
    </submittedName>
</protein>
<dbReference type="GO" id="GO:0046983">
    <property type="term" value="F:protein dimerization activity"/>
    <property type="evidence" value="ECO:0007669"/>
    <property type="project" value="UniProtKB-ARBA"/>
</dbReference>
<keyword evidence="6" id="KW-0175">Coiled coil</keyword>
<dbReference type="PROSITE" id="PS00036">
    <property type="entry name" value="BZIP_BASIC"/>
    <property type="match status" value="1"/>
</dbReference>
<dbReference type="GO" id="GO:0003677">
    <property type="term" value="F:DNA binding"/>
    <property type="evidence" value="ECO:0007669"/>
    <property type="project" value="UniProtKB-KW"/>
</dbReference>
<comment type="caution">
    <text evidence="9">The sequence shown here is derived from an EMBL/GenBank/DDBJ whole genome shotgun (WGS) entry which is preliminary data.</text>
</comment>
<evidence type="ECO:0000256" key="6">
    <source>
        <dbReference type="SAM" id="Coils"/>
    </source>
</evidence>
<keyword evidence="3" id="KW-0238">DNA-binding</keyword>
<dbReference type="SMART" id="SM00338">
    <property type="entry name" value="BRLZ"/>
    <property type="match status" value="1"/>
</dbReference>
<proteinExistence type="predicted"/>
<evidence type="ECO:0000313" key="10">
    <source>
        <dbReference type="Proteomes" id="UP000288805"/>
    </source>
</evidence>
<evidence type="ECO:0000256" key="5">
    <source>
        <dbReference type="ARBA" id="ARBA00023242"/>
    </source>
</evidence>
<dbReference type="SUPFAM" id="SSF57959">
    <property type="entry name" value="Leucine zipper domain"/>
    <property type="match status" value="1"/>
</dbReference>
<evidence type="ECO:0000256" key="7">
    <source>
        <dbReference type="SAM" id="MobiDB-lite"/>
    </source>
</evidence>
<keyword evidence="4" id="KW-0804">Transcription</keyword>
<evidence type="ECO:0000256" key="4">
    <source>
        <dbReference type="ARBA" id="ARBA00023163"/>
    </source>
</evidence>
<dbReference type="GO" id="GO:0005634">
    <property type="term" value="C:nucleus"/>
    <property type="evidence" value="ECO:0007669"/>
    <property type="project" value="UniProtKB-SubCell"/>
</dbReference>
<gene>
    <name evidence="9" type="primary">BZIP9_0</name>
    <name evidence="9" type="ORF">CK203_069132</name>
</gene>
<organism evidence="9 10">
    <name type="scientific">Vitis vinifera</name>
    <name type="common">Grape</name>
    <dbReference type="NCBI Taxonomy" id="29760"/>
    <lineage>
        <taxon>Eukaryota</taxon>
        <taxon>Viridiplantae</taxon>
        <taxon>Streptophyta</taxon>
        <taxon>Embryophyta</taxon>
        <taxon>Tracheophyta</taxon>
        <taxon>Spermatophyta</taxon>
        <taxon>Magnoliopsida</taxon>
        <taxon>eudicotyledons</taxon>
        <taxon>Gunneridae</taxon>
        <taxon>Pentapetalae</taxon>
        <taxon>rosids</taxon>
        <taxon>Vitales</taxon>
        <taxon>Vitaceae</taxon>
        <taxon>Viteae</taxon>
        <taxon>Vitis</taxon>
    </lineage>
</organism>
<dbReference type="GO" id="GO:0003700">
    <property type="term" value="F:DNA-binding transcription factor activity"/>
    <property type="evidence" value="ECO:0007669"/>
    <property type="project" value="InterPro"/>
</dbReference>
<evidence type="ECO:0000256" key="2">
    <source>
        <dbReference type="ARBA" id="ARBA00023015"/>
    </source>
</evidence>
<dbReference type="PROSITE" id="PS50217">
    <property type="entry name" value="BZIP"/>
    <property type="match status" value="1"/>
</dbReference>
<dbReference type="PANTHER" id="PTHR47693">
    <property type="entry name" value="BZIP TRANSCRIPTION FACTOR RISBZ3-RELATED"/>
    <property type="match status" value="1"/>
</dbReference>
<dbReference type="Gene3D" id="1.20.5.170">
    <property type="match status" value="1"/>
</dbReference>
<feature type="coiled-coil region" evidence="6">
    <location>
        <begin position="190"/>
        <end position="231"/>
    </location>
</feature>
<dbReference type="Pfam" id="PF00170">
    <property type="entry name" value="bZIP_1"/>
    <property type="match status" value="1"/>
</dbReference>
<feature type="region of interest" description="Disordered" evidence="7">
    <location>
        <begin position="1"/>
        <end position="23"/>
    </location>
</feature>
<keyword evidence="5" id="KW-0539">Nucleus</keyword>
<comment type="subcellular location">
    <subcellularLocation>
        <location evidence="1">Nucleus</location>
    </subcellularLocation>
</comment>
<feature type="domain" description="BZIP" evidence="8">
    <location>
        <begin position="179"/>
        <end position="231"/>
    </location>
</feature>
<dbReference type="InterPro" id="IPR046347">
    <property type="entry name" value="bZIP_sf"/>
</dbReference>
<dbReference type="PANTHER" id="PTHR47693:SF1">
    <property type="entry name" value="BZIP TRANSCRIPTION FACTOR RISBZ3"/>
    <property type="match status" value="1"/>
</dbReference>
<reference evidence="9 10" key="1">
    <citation type="journal article" date="2018" name="PLoS Genet.">
        <title>Population sequencing reveals clonal diversity and ancestral inbreeding in the grapevine cultivar Chardonnay.</title>
        <authorList>
            <person name="Roach M.J."/>
            <person name="Johnson D.L."/>
            <person name="Bohlmann J."/>
            <person name="van Vuuren H.J."/>
            <person name="Jones S.J."/>
            <person name="Pretorius I.S."/>
            <person name="Schmidt S.A."/>
            <person name="Borneman A.R."/>
        </authorList>
    </citation>
    <scope>NUCLEOTIDE SEQUENCE [LARGE SCALE GENOMIC DNA]</scope>
    <source>
        <strain evidence="10">cv. Chardonnay</strain>
        <tissue evidence="9">Leaf</tissue>
    </source>
</reference>
<dbReference type="CDD" id="cd14702">
    <property type="entry name" value="bZIP_plant_GBF1"/>
    <property type="match status" value="1"/>
</dbReference>
<sequence>MHHKPLRHDVVSHQSTTDSMKRSNSELDFQEFVRLPISPVAVDNGAPTSKPEIRSPKARTFPEPVVLFGVDEDKTFEDVCAGDFSFALKYGDAMTGFSGCGGLTDLPWYQNPTPRNSSVTATIDSQSSICVGTPTSCNKALGTENQARGATSGSSRELSDDEDIDTESGPCEESTDPNNLKRMRRMVSNRESARRSRKRKQAHLADLELQVEQLRGENASLYKQLTDASQQFGDANTNNRVLKSDVEALRAKVELVEGMVARGSVTSSLNHILQTHLSSPQLLSTHNLCRVANVSPTITVRGDDASYSGMTISGHNSAALGLENAEIRNSEIKNRVMSDGVSCASEIWP</sequence>
<accession>A0A438C230</accession>
<dbReference type="FunFam" id="1.20.5.170:FF:000020">
    <property type="entry name" value="BZIP transcription factor"/>
    <property type="match status" value="1"/>
</dbReference>
<dbReference type="AlphaFoldDB" id="A0A438C230"/>
<dbReference type="EMBL" id="QGNW01002579">
    <property type="protein sequence ID" value="RVW17290.1"/>
    <property type="molecule type" value="Genomic_DNA"/>
</dbReference>
<dbReference type="InterPro" id="IPR045314">
    <property type="entry name" value="bZIP_plant_GBF1"/>
</dbReference>
<name>A0A438C230_VITVI</name>